<dbReference type="InterPro" id="IPR001347">
    <property type="entry name" value="SIS_dom"/>
</dbReference>
<dbReference type="GO" id="GO:0004360">
    <property type="term" value="F:glutamine-fructose-6-phosphate transaminase (isomerizing) activity"/>
    <property type="evidence" value="ECO:0007669"/>
    <property type="project" value="TreeGrafter"/>
</dbReference>
<protein>
    <recommendedName>
        <fullName evidence="1">SIS domain-containing protein</fullName>
    </recommendedName>
</protein>
<dbReference type="InterPro" id="IPR046348">
    <property type="entry name" value="SIS_dom_sf"/>
</dbReference>
<dbReference type="PROSITE" id="PS51464">
    <property type="entry name" value="SIS"/>
    <property type="match status" value="1"/>
</dbReference>
<reference evidence="2" key="1">
    <citation type="journal article" date="2015" name="Nature">
        <title>Complex archaea that bridge the gap between prokaryotes and eukaryotes.</title>
        <authorList>
            <person name="Spang A."/>
            <person name="Saw J.H."/>
            <person name="Jorgensen S.L."/>
            <person name="Zaremba-Niedzwiedzka K."/>
            <person name="Martijn J."/>
            <person name="Lind A.E."/>
            <person name="van Eijk R."/>
            <person name="Schleper C."/>
            <person name="Guy L."/>
            <person name="Ettema T.J."/>
        </authorList>
    </citation>
    <scope>NUCLEOTIDE SEQUENCE</scope>
</reference>
<dbReference type="GO" id="GO:0006047">
    <property type="term" value="P:UDP-N-acetylglucosamine metabolic process"/>
    <property type="evidence" value="ECO:0007669"/>
    <property type="project" value="TreeGrafter"/>
</dbReference>
<dbReference type="Gene3D" id="3.40.50.10490">
    <property type="entry name" value="Glucose-6-phosphate isomerase like protein, domain 1"/>
    <property type="match status" value="1"/>
</dbReference>
<accession>A0A0F9CIT1</accession>
<dbReference type="PANTHER" id="PTHR10937">
    <property type="entry name" value="GLUCOSAMINE--FRUCTOSE-6-PHOSPHATE AMINOTRANSFERASE, ISOMERIZING"/>
    <property type="match status" value="1"/>
</dbReference>
<dbReference type="SUPFAM" id="SSF53697">
    <property type="entry name" value="SIS domain"/>
    <property type="match status" value="1"/>
</dbReference>
<dbReference type="GO" id="GO:0006002">
    <property type="term" value="P:fructose 6-phosphate metabolic process"/>
    <property type="evidence" value="ECO:0007669"/>
    <property type="project" value="TreeGrafter"/>
</dbReference>
<feature type="domain" description="SIS" evidence="1">
    <location>
        <begin position="1"/>
        <end position="88"/>
    </location>
</feature>
<name>A0A0F9CIT1_9ZZZZ</name>
<dbReference type="GO" id="GO:0006487">
    <property type="term" value="P:protein N-linked glycosylation"/>
    <property type="evidence" value="ECO:0007669"/>
    <property type="project" value="TreeGrafter"/>
</dbReference>
<comment type="caution">
    <text evidence="2">The sequence shown here is derived from an EMBL/GenBank/DDBJ whole genome shotgun (WGS) entry which is preliminary data.</text>
</comment>
<dbReference type="Pfam" id="PF01380">
    <property type="entry name" value="SIS"/>
    <property type="match status" value="1"/>
</dbReference>
<dbReference type="CDD" id="cd05009">
    <property type="entry name" value="SIS_GlmS_GlmD_2"/>
    <property type="match status" value="1"/>
</dbReference>
<proteinExistence type="predicted"/>
<evidence type="ECO:0000313" key="2">
    <source>
        <dbReference type="EMBL" id="KKK96586.1"/>
    </source>
</evidence>
<dbReference type="EMBL" id="LAZR01046416">
    <property type="protein sequence ID" value="KKK96586.1"/>
    <property type="molecule type" value="Genomic_DNA"/>
</dbReference>
<evidence type="ECO:0000259" key="1">
    <source>
        <dbReference type="PROSITE" id="PS51464"/>
    </source>
</evidence>
<organism evidence="2">
    <name type="scientific">marine sediment metagenome</name>
    <dbReference type="NCBI Taxonomy" id="412755"/>
    <lineage>
        <taxon>unclassified sequences</taxon>
        <taxon>metagenomes</taxon>
        <taxon>ecological metagenomes</taxon>
    </lineage>
</organism>
<dbReference type="AlphaFoldDB" id="A0A0F9CIT1"/>
<dbReference type="InterPro" id="IPR035490">
    <property type="entry name" value="GlmS/FrlB_SIS"/>
</dbReference>
<gene>
    <name evidence="2" type="ORF">LCGC14_2661300</name>
</gene>
<sequence>DEDCPVVAIANKSATYAKVRSNIEEVRARGADVIAVISEGDDSLKSQLDHCIEVPSVIEPLSPVTTIVPLQLFSYYIAKAKGLNVDQPRNLAKSVTVE</sequence>
<dbReference type="GO" id="GO:0005829">
    <property type="term" value="C:cytosol"/>
    <property type="evidence" value="ECO:0007669"/>
    <property type="project" value="TreeGrafter"/>
</dbReference>
<dbReference type="GO" id="GO:0097367">
    <property type="term" value="F:carbohydrate derivative binding"/>
    <property type="evidence" value="ECO:0007669"/>
    <property type="project" value="InterPro"/>
</dbReference>
<dbReference type="PANTHER" id="PTHR10937:SF0">
    <property type="entry name" value="GLUTAMINE--FRUCTOSE-6-PHOSPHATE TRANSAMINASE (ISOMERIZING)"/>
    <property type="match status" value="1"/>
</dbReference>
<feature type="non-terminal residue" evidence="2">
    <location>
        <position position="1"/>
    </location>
</feature>